<dbReference type="InterPro" id="IPR000873">
    <property type="entry name" value="AMP-dep_synth/lig_dom"/>
</dbReference>
<dbReference type="Gene3D" id="3.40.50.980">
    <property type="match status" value="2"/>
</dbReference>
<dbReference type="Proteomes" id="UP000016521">
    <property type="component" value="Chromosome I"/>
</dbReference>
<dbReference type="InterPro" id="IPR001242">
    <property type="entry name" value="Condensation_dom"/>
</dbReference>
<accession>A0ABM6N9Z6</accession>
<sequence>MLSLLAELKDHNLSIWLQDGGLELSFGAQAPDAALVAKLKSNKTQLMDYLEAKAIFSKDAFNTLPELNRYPLSFAQERLLFIERLENGTNAYHIPFLVKLSEHTELAHLEQALNIVLDRHEVLRSVYRQDEQGHDYQEVLSACIEITPSPVADLAALNTAVKQAISTPFDLANEPMFKVCFWTVGAERYVLFMWHHIAFDGWSTEIFMRELHQAYFMLASGKTPELPALELQYQDYAKWQREYLSGDTLTKLLDHWTDALAGAEQLELHSPLPRPNEYQYHGADHRIHLGQERSEALKAIAKTQQTSLYVVLLSSWALTLQATSGQSDLVIGTPSDNRHLSQTQNLIGFLVNSLALPVHIDNALDFNTLIQQVHQTLKAAKAHQDLPFDKLVDALKLQRDPSRHPLFQMMFALEQFKNNSDDSSQQLFTPVDESQVKALHKVAKFDISLLLQNGDEEVFGDINYATALFPSDWIATLAERFINIIDQVIARTAQPLAKVALQNRTETDTIRAWHNNAESFATDKDLASLVEQHAANTPELTALLTSSGEALSYAEMNGKANALAKQIIAQHPKAQAGLLPADTPIALYFSRGSEMLIAILAVLKAGGAYVPVSPDYPEARVEFILTDTNTDLVLTQESHLPSLKPVLGKATALGVKALGVNAFGVKALSVSTRALAVEHENLVRPTALANLAYIIYTSGTTGQPKGVMLTQHNVLYYLHAITRQLGDKYRNIDFSSNYCFDLSVTTTLCPLLAGQTVCVYEGDILDAAAFRAHLSAANVGFVKTTPSLAMALLPGSDAQVDALMLGGEALTEQAIDALSGHVNAIFDEYGPTEATVGAMLAQAYPRLHQGIGKAYPNVNLHVLSESLQTMPIGAPGELYISGLGVARGYLNRPELNAERFIDNPFSHDPAHSKLYKTGDLARFLDNGDLVYLGRNDEQVKIRGYRVELGEIAAAIVDQQGVQNAVVIDVPAPQGKALAAYLVAEPDLEITELKLALSAALPEYMVPSHFTLIEHIPLTGNGKLDRKALPTPELQADNLYVAPRNDLETQLCEIWQQVLGLEQVGIEDNFFQIGGDSIVSIQLVSRLREAGLTVQVKEIFAAPTPARLAKLISANGDKKVTIKTEQGQLEGEFDLLPIQQWFFANQFANPAHFAQTFATVMPSTISDERLVALLSELAEQHDVLRLVFNQKTAHITQQYQQNSTMAPLVRLDADTLSDDELAKQLTRLQSQFALNSGPLWQPIRVKRQSQDVLVLAFHHLIIDFVSWRILIEDLNSLYQGKKLAQKTSSYRQWVETLAQYAHVQAEQINYWQEVLDTCQTHLTAKNTPTNQVIKLDSAFTQTLLFDANQGYHTEPRDLVVAALSLTLAHITGSNDQVIALEGHGREHIAEDIDHSRTVGWFTSLYPLALHAGSSLESAIVNAKEQLRKLPDNGVGFGQFYFSKQVAGTLPTVAFNYLGQIGGTKTQQPSGDFYLTEAITGQPVASENNGHYVLDINAAIIHGQLVLNCTTALSETEFALFQSQFTASLQAVLDTALYTKALGAKQTPSDYNLTGVSFAHLDALRTRYDLAAVYPATNLQQGFIFHQLNSPEDTAYRVQSQMQYFDKIDTALYCRAWQLTSLQYPALRCAFDVEETMLQLIVDHTCVDEDNFSVIDISQYSKAEQQAHIEKLANQVLNQPFNFARPGLFTLHLVKRDEAHYHLIKTEHHSICDGWSGPLVMQTVHQNYTQLLQGREPALQVDNAYLDAHAYLRDNQAATKAFWQYHVADLSQANDLNTLFSHSTDLETLRHNHDPQALLFALPSETLSKLQQACQQHSVTLNAAVQFAWHKLIQIYTRDEFTLVGTTIAGRDLPIDGIEQSVGAYINTLPLYLDWPTDATIAQQLEKIQTAILDLNSHANVSLASLQQGGNRLFQSLVVFENYPSLENEQAEAQQARWQFDAAPEQVEYPLALIAKEQGELQLELMYDASLLSPARAVQLQSQLLLILKQVADNTHLPHQHIEIANTVEKTRILNEWNETERQSCGFENFNDLFSEKVAVFPDATAVVWQDEVLSYQALNRQACLLAQQLLVIKAEIYGNEYQGDFPVLLLHEKQLDSIVAILAILKAGGGYVPVSPEFPDSRIEYIAKDCGAKIVVTQSGLMDRVESTTLASLTCVLSDAPMEETNLDQAVSVSPSDLAYIIYTSGTTGNPKGVEINHEALLNYATDDHFIDPTQLNKVLSLSSISFDAFIFDCFVTLSNGAALHLIDKQTQLDPERLIEYCQAQQIDTCFVTTALFNRLASEDFFLHAGLKQINFGGEAVDLAMVERVKHQAPELMLYHAYGPTETTVYATCCLLNSVNHGAPIGRAIANKSAYVLSPAGKILPPGVAGELYIGGAGMARRYLHRSDLTEQAFLVNPFASDRYLASGWNKMYKTGDLVKWREDGLLEYVGRNDFQVKIRGYRIELGEIETAIKQQAQIHTAFVNVNEQDGVKRIVAYLVMANTESLDEAKLKQTLSHMLPSYMLPSAYVTLDALPVTVNGKIDARALPQPDFSQTETHHAPNTEQQKHIAKIWCAVLGIKQIGLEDNFFHIGGDSIMSIQLMSALKRAGYSLSTKDIFTYPTLEALCAFLANNEQVEIEAEQGELSGEIKLLPIQQWFLNSHYRHKAHFNQSVMLALPHNTALDTLERALAQLHQQHDMLRAQFSKTETWQSQYQSVAACPTPKLIHLDTSGLDEQQTALALSKIHARFELGSGALWQPVLLSDDTPLTRLVLIVHHLVIDGVSWRILVEDLSRLLQGDTLSDKTSSYRQWSDVVALHPFEQQIPYWQNVLSTQQNVPYGKSQQRLTHQFDTQLTEQLLRLAPAGFNTEINDLLMSAFTRAWCNTFATNYCHLTLEGHGREHLSDHIDTSRTLGWFTSMFPVALKNDTDLSTLIIQSKETLRAIPDKGLGFSELVRRGELSFNQLPKVSFNYLGQLDSNNDAQDQGIRMLNAHSGDASSKDNQDEMALIVNAEVRQMKLQVSIASQLDETQTTAFIEQFDAALRAVVSHSITAANPQGIKTLSDIEIGVLVNEADAPIEWFFFPPGGGGAESYLQSIAPKISAPCYCFNNIYAAQEKPKGSLAYDYYQFQTLALQYAIHLKKLKPSGPYRIFGWSFGATLALEVAKLLQNEGDTVEHLVFVDPCFDYATMHDEVFALHPEFSHLEPDRINYHYQNDPAFSSTAKVTLFSAGCAVEVAQSDSLELQLSSHIINRYLDKNQNLIEEAMQPSQIQVFTMKGSHNSWVKTPDDLIKMSEIMNTL</sequence>
<dbReference type="Gene3D" id="2.30.38.10">
    <property type="entry name" value="Luciferase, Domain 3"/>
    <property type="match status" value="1"/>
</dbReference>
<dbReference type="Pfam" id="PF00550">
    <property type="entry name" value="PP-binding"/>
    <property type="match status" value="2"/>
</dbReference>
<dbReference type="PANTHER" id="PTHR45527">
    <property type="entry name" value="NONRIBOSOMAL PEPTIDE SYNTHETASE"/>
    <property type="match status" value="1"/>
</dbReference>
<evidence type="ECO:0000256" key="2">
    <source>
        <dbReference type="ARBA" id="ARBA00022450"/>
    </source>
</evidence>
<proteinExistence type="predicted"/>
<dbReference type="CDD" id="cd05930">
    <property type="entry name" value="A_NRPS"/>
    <property type="match status" value="2"/>
</dbReference>
<dbReference type="CDD" id="cd19531">
    <property type="entry name" value="LCL_NRPS-like"/>
    <property type="match status" value="1"/>
</dbReference>
<dbReference type="InterPro" id="IPR023213">
    <property type="entry name" value="CAT-like_dom_sf"/>
</dbReference>
<organism evidence="5 6">
    <name type="scientific">Pseudoalteromonas piscicida</name>
    <dbReference type="NCBI Taxonomy" id="43662"/>
    <lineage>
        <taxon>Bacteria</taxon>
        <taxon>Pseudomonadati</taxon>
        <taxon>Pseudomonadota</taxon>
        <taxon>Gammaproteobacteria</taxon>
        <taxon>Alteromonadales</taxon>
        <taxon>Pseudoalteromonadaceae</taxon>
        <taxon>Pseudoalteromonas</taxon>
    </lineage>
</organism>
<feature type="domain" description="Carrier" evidence="4">
    <location>
        <begin position="1041"/>
        <end position="1115"/>
    </location>
</feature>
<dbReference type="EMBL" id="CP011924">
    <property type="protein sequence ID" value="ATD05719.1"/>
    <property type="molecule type" value="Genomic_DNA"/>
</dbReference>
<dbReference type="PROSITE" id="PS50075">
    <property type="entry name" value="CARRIER"/>
    <property type="match status" value="2"/>
</dbReference>
<dbReference type="Gene3D" id="3.40.50.12780">
    <property type="entry name" value="N-terminal domain of ligase-like"/>
    <property type="match status" value="1"/>
</dbReference>
<evidence type="ECO:0000256" key="3">
    <source>
        <dbReference type="ARBA" id="ARBA00022553"/>
    </source>
</evidence>
<gene>
    <name evidence="5" type="ORF">PPIS_a0414</name>
</gene>
<dbReference type="InterPro" id="IPR029058">
    <property type="entry name" value="AB_hydrolase_fold"/>
</dbReference>
<dbReference type="InterPro" id="IPR020806">
    <property type="entry name" value="PKS_PP-bd"/>
</dbReference>
<dbReference type="SUPFAM" id="SSF47336">
    <property type="entry name" value="ACP-like"/>
    <property type="match status" value="2"/>
</dbReference>
<dbReference type="SMART" id="SM00823">
    <property type="entry name" value="PKS_PP"/>
    <property type="match status" value="2"/>
</dbReference>
<dbReference type="InterPro" id="IPR020845">
    <property type="entry name" value="AMP-binding_CS"/>
</dbReference>
<dbReference type="SUPFAM" id="SSF56801">
    <property type="entry name" value="Acetyl-CoA synthetase-like"/>
    <property type="match status" value="2"/>
</dbReference>
<keyword evidence="3" id="KW-0597">Phosphoprotein</keyword>
<keyword evidence="2" id="KW-0596">Phosphopantetheine</keyword>
<dbReference type="Pfam" id="PF00668">
    <property type="entry name" value="Condensation"/>
    <property type="match status" value="4"/>
</dbReference>
<dbReference type="PROSITE" id="PS00455">
    <property type="entry name" value="AMP_BINDING"/>
    <property type="match status" value="2"/>
</dbReference>
<name>A0ABM6N9Z6_PSEO7</name>
<reference evidence="5 6" key="1">
    <citation type="submission" date="2015-06" db="EMBL/GenBank/DDBJ databases">
        <authorList>
            <person name="Xie B.-B."/>
            <person name="Rong J.-C."/>
            <person name="Qin Q.-L."/>
            <person name="Zhang Y.-Z."/>
        </authorList>
    </citation>
    <scope>NUCLEOTIDE SEQUENCE [LARGE SCALE GENOMIC DNA]</scope>
    <source>
        <strain evidence="5 6">JCM 20779</strain>
    </source>
</reference>
<keyword evidence="6" id="KW-1185">Reference proteome</keyword>
<protein>
    <recommendedName>
        <fullName evidence="4">Carrier domain-containing protein</fullName>
    </recommendedName>
</protein>
<dbReference type="SUPFAM" id="SSF53474">
    <property type="entry name" value="alpha/beta-Hydrolases"/>
    <property type="match status" value="1"/>
</dbReference>
<dbReference type="Pfam" id="PF00975">
    <property type="entry name" value="Thioesterase"/>
    <property type="match status" value="1"/>
</dbReference>
<dbReference type="InterPro" id="IPR045851">
    <property type="entry name" value="AMP-bd_C_sf"/>
</dbReference>
<dbReference type="Gene3D" id="3.40.50.1820">
    <property type="entry name" value="alpha/beta hydrolase"/>
    <property type="match status" value="1"/>
</dbReference>
<dbReference type="SUPFAM" id="SSF52777">
    <property type="entry name" value="CoA-dependent acyltransferases"/>
    <property type="match status" value="8"/>
</dbReference>
<evidence type="ECO:0000256" key="1">
    <source>
        <dbReference type="ARBA" id="ARBA00001957"/>
    </source>
</evidence>
<dbReference type="Gene3D" id="3.30.559.30">
    <property type="entry name" value="Nonribosomal peptide synthetase, condensation domain"/>
    <property type="match status" value="4"/>
</dbReference>
<dbReference type="InterPro" id="IPR001031">
    <property type="entry name" value="Thioesterase"/>
</dbReference>
<dbReference type="PANTHER" id="PTHR45527:SF1">
    <property type="entry name" value="FATTY ACID SYNTHASE"/>
    <property type="match status" value="1"/>
</dbReference>
<dbReference type="Pfam" id="PF13193">
    <property type="entry name" value="AMP-binding_C"/>
    <property type="match status" value="2"/>
</dbReference>
<dbReference type="InterPro" id="IPR006162">
    <property type="entry name" value="Ppantetheine_attach_site"/>
</dbReference>
<evidence type="ECO:0000313" key="5">
    <source>
        <dbReference type="EMBL" id="ATD05719.1"/>
    </source>
</evidence>
<comment type="cofactor">
    <cofactor evidence="1">
        <name>pantetheine 4'-phosphate</name>
        <dbReference type="ChEBI" id="CHEBI:47942"/>
    </cofactor>
</comment>
<dbReference type="InterPro" id="IPR025110">
    <property type="entry name" value="AMP-bd_C"/>
</dbReference>
<feature type="domain" description="Carrier" evidence="4">
    <location>
        <begin position="2540"/>
        <end position="2614"/>
    </location>
</feature>
<dbReference type="NCBIfam" id="TIGR01733">
    <property type="entry name" value="AA-adenyl-dom"/>
    <property type="match status" value="2"/>
</dbReference>
<dbReference type="Gene3D" id="3.30.300.30">
    <property type="match status" value="2"/>
</dbReference>
<dbReference type="InterPro" id="IPR042099">
    <property type="entry name" value="ANL_N_sf"/>
</dbReference>
<dbReference type="Gene3D" id="3.30.559.10">
    <property type="entry name" value="Chloramphenicol acetyltransferase-like domain"/>
    <property type="match status" value="4"/>
</dbReference>
<dbReference type="RefSeq" id="WP_096040859.1">
    <property type="nucleotide sequence ID" value="NZ_CP011924.1"/>
</dbReference>
<evidence type="ECO:0000313" key="6">
    <source>
        <dbReference type="Proteomes" id="UP000016521"/>
    </source>
</evidence>
<evidence type="ECO:0000259" key="4">
    <source>
        <dbReference type="PROSITE" id="PS50075"/>
    </source>
</evidence>
<dbReference type="Gene3D" id="1.10.1200.10">
    <property type="entry name" value="ACP-like"/>
    <property type="match status" value="2"/>
</dbReference>
<dbReference type="InterPro" id="IPR036736">
    <property type="entry name" value="ACP-like_sf"/>
</dbReference>
<dbReference type="InterPro" id="IPR009081">
    <property type="entry name" value="PP-bd_ACP"/>
</dbReference>
<dbReference type="InterPro" id="IPR010071">
    <property type="entry name" value="AA_adenyl_dom"/>
</dbReference>
<dbReference type="Pfam" id="PF00501">
    <property type="entry name" value="AMP-binding"/>
    <property type="match status" value="2"/>
</dbReference>
<dbReference type="NCBIfam" id="NF003417">
    <property type="entry name" value="PRK04813.1"/>
    <property type="match status" value="2"/>
</dbReference>
<dbReference type="PROSITE" id="PS00012">
    <property type="entry name" value="PHOSPHOPANTETHEINE"/>
    <property type="match status" value="1"/>
</dbReference>